<dbReference type="PANTHER" id="PTHR28259:SF1">
    <property type="entry name" value="FLUORIDE EXPORT PROTEIN 1-RELATED"/>
    <property type="match status" value="1"/>
</dbReference>
<dbReference type="NCBIfam" id="NF010805">
    <property type="entry name" value="PRK14209.1"/>
    <property type="match status" value="1"/>
</dbReference>
<dbReference type="EMBL" id="CP015124">
    <property type="protein sequence ID" value="ANP36475.1"/>
    <property type="molecule type" value="Genomic_DNA"/>
</dbReference>
<keyword evidence="8 12" id="KW-0472">Membrane</keyword>
<dbReference type="GO" id="GO:0046872">
    <property type="term" value="F:metal ion binding"/>
    <property type="evidence" value="ECO:0007669"/>
    <property type="project" value="UniProtKB-KW"/>
</dbReference>
<comment type="function">
    <text evidence="12">Fluoride-specific ion channel. Important for reducing fluoride concentration in the cell, thus reducing its toxicity.</text>
</comment>
<name>A0A1B0ZQN5_9RHOB</name>
<evidence type="ECO:0000256" key="12">
    <source>
        <dbReference type="HAMAP-Rule" id="MF_00454"/>
    </source>
</evidence>
<keyword evidence="3" id="KW-0997">Cell inner membrane</keyword>
<keyword evidence="4 12" id="KW-0812">Transmembrane</keyword>
<gene>
    <name evidence="12 13" type="primary">crcB</name>
    <name evidence="12" type="synonym">fluC</name>
    <name evidence="13" type="ORF">JL2886_01566</name>
    <name evidence="14" type="ORF">PXK24_19800</name>
</gene>
<evidence type="ECO:0000256" key="4">
    <source>
        <dbReference type="ARBA" id="ARBA00022692"/>
    </source>
</evidence>
<dbReference type="GO" id="GO:0062054">
    <property type="term" value="F:fluoride channel activity"/>
    <property type="evidence" value="ECO:0007669"/>
    <property type="project" value="UniProtKB-UniRule"/>
</dbReference>
<dbReference type="GO" id="GO:0005886">
    <property type="term" value="C:plasma membrane"/>
    <property type="evidence" value="ECO:0007669"/>
    <property type="project" value="UniProtKB-SubCell"/>
</dbReference>
<keyword evidence="5 12" id="KW-1133">Transmembrane helix</keyword>
<evidence type="ECO:0000256" key="3">
    <source>
        <dbReference type="ARBA" id="ARBA00022519"/>
    </source>
</evidence>
<dbReference type="EMBL" id="JARCJK010000016">
    <property type="protein sequence ID" value="MDE4167944.1"/>
    <property type="molecule type" value="Genomic_DNA"/>
</dbReference>
<dbReference type="PATRIC" id="fig|60890.4.peg.1530"/>
<dbReference type="InterPro" id="IPR003691">
    <property type="entry name" value="FluC"/>
</dbReference>
<feature type="binding site" evidence="12">
    <location>
        <position position="78"/>
    </location>
    <ligand>
        <name>Na(+)</name>
        <dbReference type="ChEBI" id="CHEBI:29101"/>
        <note>structural</note>
    </ligand>
</feature>
<evidence type="ECO:0000313" key="14">
    <source>
        <dbReference type="EMBL" id="MDE4167944.1"/>
    </source>
</evidence>
<feature type="binding site" evidence="12">
    <location>
        <position position="75"/>
    </location>
    <ligand>
        <name>Na(+)</name>
        <dbReference type="ChEBI" id="CHEBI:29101"/>
        <note>structural</note>
    </ligand>
</feature>
<keyword evidence="15" id="KW-1185">Reference proteome</keyword>
<accession>A0A1B0ZQN5</accession>
<evidence type="ECO:0000313" key="15">
    <source>
        <dbReference type="Proteomes" id="UP000092565"/>
    </source>
</evidence>
<comment type="activity regulation">
    <text evidence="12">Na(+) is not transported, but it plays an essential structural role and its presence is essential for fluoride channel function.</text>
</comment>
<dbReference type="RefSeq" id="WP_065271442.1">
    <property type="nucleotide sequence ID" value="NZ_CP015124.1"/>
</dbReference>
<evidence type="ECO:0000256" key="6">
    <source>
        <dbReference type="ARBA" id="ARBA00023053"/>
    </source>
</evidence>
<evidence type="ECO:0000256" key="2">
    <source>
        <dbReference type="ARBA" id="ARBA00022475"/>
    </source>
</evidence>
<evidence type="ECO:0000256" key="1">
    <source>
        <dbReference type="ARBA" id="ARBA00004651"/>
    </source>
</evidence>
<evidence type="ECO:0000313" key="13">
    <source>
        <dbReference type="EMBL" id="ANP36475.1"/>
    </source>
</evidence>
<sequence length="126" mass="12967">MYLTVLYVALGGALGAACRYLTGLGVVRLFGHGDFPLAIITVNVIGSFIMGVFAVTAAHKGLTHLSPFVMTGMLGGFTTFSAFSLETANMIERGAMGQAALYIVLSVGLSVGGLFLGLMAARGVFA</sequence>
<feature type="transmembrane region" description="Helical" evidence="12">
    <location>
        <begin position="35"/>
        <end position="58"/>
    </location>
</feature>
<comment type="similarity">
    <text evidence="10 12">Belongs to the fluoride channel Fluc/FEX (TC 1.A.43) family.</text>
</comment>
<dbReference type="AlphaFoldDB" id="A0A1B0ZQN5"/>
<dbReference type="OrthoDB" id="9806299at2"/>
<reference evidence="14 16" key="2">
    <citation type="submission" date="2023-02" db="EMBL/GenBank/DDBJ databases">
        <title>Population genomics of bacteria associated with diatom.</title>
        <authorList>
            <person name="Xie J."/>
            <person name="Wang H."/>
        </authorList>
    </citation>
    <scope>NUCLEOTIDE SEQUENCE [LARGE SCALE GENOMIC DNA]</scope>
    <source>
        <strain evidence="14 16">PT47_8</strain>
    </source>
</reference>
<feature type="transmembrane region" description="Helical" evidence="12">
    <location>
        <begin position="100"/>
        <end position="121"/>
    </location>
</feature>
<comment type="catalytic activity">
    <reaction evidence="11">
        <text>fluoride(in) = fluoride(out)</text>
        <dbReference type="Rhea" id="RHEA:76159"/>
        <dbReference type="ChEBI" id="CHEBI:17051"/>
    </reaction>
    <physiologicalReaction direction="left-to-right" evidence="11">
        <dbReference type="Rhea" id="RHEA:76160"/>
    </physiologicalReaction>
</comment>
<dbReference type="Pfam" id="PF02537">
    <property type="entry name" value="CRCB"/>
    <property type="match status" value="1"/>
</dbReference>
<dbReference type="HAMAP" id="MF_00454">
    <property type="entry name" value="FluC"/>
    <property type="match status" value="1"/>
</dbReference>
<keyword evidence="12" id="KW-0813">Transport</keyword>
<keyword evidence="6 12" id="KW-0915">Sodium</keyword>
<evidence type="ECO:0000313" key="16">
    <source>
        <dbReference type="Proteomes" id="UP001218364"/>
    </source>
</evidence>
<evidence type="ECO:0000256" key="8">
    <source>
        <dbReference type="ARBA" id="ARBA00023136"/>
    </source>
</evidence>
<feature type="transmembrane region" description="Helical" evidence="12">
    <location>
        <begin position="65"/>
        <end position="85"/>
    </location>
</feature>
<dbReference type="Proteomes" id="UP000092565">
    <property type="component" value="Chromosome"/>
</dbReference>
<evidence type="ECO:0000256" key="7">
    <source>
        <dbReference type="ARBA" id="ARBA00023065"/>
    </source>
</evidence>
<dbReference type="Proteomes" id="UP001218364">
    <property type="component" value="Unassembled WGS sequence"/>
</dbReference>
<dbReference type="PANTHER" id="PTHR28259">
    <property type="entry name" value="FLUORIDE EXPORT PROTEIN 1-RELATED"/>
    <property type="match status" value="1"/>
</dbReference>
<evidence type="ECO:0000256" key="5">
    <source>
        <dbReference type="ARBA" id="ARBA00022989"/>
    </source>
</evidence>
<keyword evidence="7 12" id="KW-0406">Ion transport</keyword>
<protein>
    <recommendedName>
        <fullName evidence="12">Fluoride-specific ion channel FluC</fullName>
    </recommendedName>
</protein>
<comment type="subcellular location">
    <subcellularLocation>
        <location evidence="1 12">Cell membrane</location>
        <topology evidence="1 12">Multi-pass membrane protein</topology>
    </subcellularLocation>
</comment>
<keyword evidence="12" id="KW-0479">Metal-binding</keyword>
<reference evidence="13 15" key="1">
    <citation type="submission" date="2016-04" db="EMBL/GenBank/DDBJ databases">
        <authorList>
            <person name="Evans L.H."/>
            <person name="Alamgir A."/>
            <person name="Owens N."/>
            <person name="Weber N.D."/>
            <person name="Virtaneva K."/>
            <person name="Barbian K."/>
            <person name="Babar A."/>
            <person name="Rosenke K."/>
        </authorList>
    </citation>
    <scope>NUCLEOTIDE SEQUENCE [LARGE SCALE GENOMIC DNA]</scope>
    <source>
        <strain evidence="13 15">JL2886</strain>
    </source>
</reference>
<keyword evidence="2 12" id="KW-1003">Cell membrane</keyword>
<dbReference type="GO" id="GO:0140114">
    <property type="term" value="P:cellular detoxification of fluoride"/>
    <property type="evidence" value="ECO:0007669"/>
    <property type="project" value="UniProtKB-UniRule"/>
</dbReference>
<evidence type="ECO:0000256" key="9">
    <source>
        <dbReference type="ARBA" id="ARBA00023303"/>
    </source>
</evidence>
<organism evidence="13 15">
    <name type="scientific">Phaeobacter gallaeciensis</name>
    <dbReference type="NCBI Taxonomy" id="60890"/>
    <lineage>
        <taxon>Bacteria</taxon>
        <taxon>Pseudomonadati</taxon>
        <taxon>Pseudomonadota</taxon>
        <taxon>Alphaproteobacteria</taxon>
        <taxon>Rhodobacterales</taxon>
        <taxon>Roseobacteraceae</taxon>
        <taxon>Phaeobacter</taxon>
    </lineage>
</organism>
<dbReference type="NCBIfam" id="TIGR00494">
    <property type="entry name" value="crcB"/>
    <property type="match status" value="1"/>
</dbReference>
<evidence type="ECO:0000256" key="11">
    <source>
        <dbReference type="ARBA" id="ARBA00035585"/>
    </source>
</evidence>
<proteinExistence type="inferred from homology"/>
<evidence type="ECO:0000256" key="10">
    <source>
        <dbReference type="ARBA" id="ARBA00035120"/>
    </source>
</evidence>
<keyword evidence="9 12" id="KW-0407">Ion channel</keyword>